<keyword evidence="6" id="KW-0862">Zinc</keyword>
<dbReference type="InterPro" id="IPR008753">
    <property type="entry name" value="Peptidase_M13_N"/>
</dbReference>
<dbReference type="EMBL" id="CP024923">
    <property type="protein sequence ID" value="ATY31222.1"/>
    <property type="molecule type" value="Genomic_DNA"/>
</dbReference>
<dbReference type="InterPro" id="IPR024079">
    <property type="entry name" value="MetalloPept_cat_dom_sf"/>
</dbReference>
<accession>A0A2K8MBF8</accession>
<keyword evidence="8" id="KW-0732">Signal</keyword>
<dbReference type="PROSITE" id="PS51885">
    <property type="entry name" value="NEPRILYSIN"/>
    <property type="match status" value="1"/>
</dbReference>
<feature type="chain" id="PRO_5014810625" evidence="8">
    <location>
        <begin position="18"/>
        <end position="697"/>
    </location>
</feature>
<dbReference type="InterPro" id="IPR000718">
    <property type="entry name" value="Peptidase_M13"/>
</dbReference>
<feature type="domain" description="Peptidase M13 N-terminal" evidence="10">
    <location>
        <begin position="72"/>
        <end position="442"/>
    </location>
</feature>
<dbReference type="Pfam" id="PF01431">
    <property type="entry name" value="Peptidase_M13"/>
    <property type="match status" value="1"/>
</dbReference>
<evidence type="ECO:0000256" key="8">
    <source>
        <dbReference type="SAM" id="SignalP"/>
    </source>
</evidence>
<dbReference type="AlphaFoldDB" id="A0A2K8MBF8"/>
<name>A0A2K8MBF8_9SPHN</name>
<dbReference type="CDD" id="cd08662">
    <property type="entry name" value="M13"/>
    <property type="match status" value="1"/>
</dbReference>
<dbReference type="Gene3D" id="1.10.1380.10">
    <property type="entry name" value="Neutral endopeptidase , domain2"/>
    <property type="match status" value="1"/>
</dbReference>
<dbReference type="PROSITE" id="PS51257">
    <property type="entry name" value="PROKAR_LIPOPROTEIN"/>
    <property type="match status" value="1"/>
</dbReference>
<dbReference type="RefSeq" id="WP_100281033.1">
    <property type="nucleotide sequence ID" value="NZ_CP024923.1"/>
</dbReference>
<protein>
    <submittedName>
        <fullName evidence="11">Peptidase M13</fullName>
    </submittedName>
</protein>
<evidence type="ECO:0000313" key="12">
    <source>
        <dbReference type="Proteomes" id="UP000229081"/>
    </source>
</evidence>
<dbReference type="OrthoDB" id="9775677at2"/>
<keyword evidence="5" id="KW-0378">Hydrolase</keyword>
<keyword evidence="7" id="KW-0482">Metalloprotease</keyword>
<organism evidence="11 12">
    <name type="scientific">Sphingomonas psychrotolerans</name>
    <dbReference type="NCBI Taxonomy" id="1327635"/>
    <lineage>
        <taxon>Bacteria</taxon>
        <taxon>Pseudomonadati</taxon>
        <taxon>Pseudomonadota</taxon>
        <taxon>Alphaproteobacteria</taxon>
        <taxon>Sphingomonadales</taxon>
        <taxon>Sphingomonadaceae</taxon>
        <taxon>Sphingomonas</taxon>
    </lineage>
</organism>
<evidence type="ECO:0000313" key="11">
    <source>
        <dbReference type="EMBL" id="ATY31222.1"/>
    </source>
</evidence>
<evidence type="ECO:0000256" key="4">
    <source>
        <dbReference type="ARBA" id="ARBA00022723"/>
    </source>
</evidence>
<evidence type="ECO:0000256" key="6">
    <source>
        <dbReference type="ARBA" id="ARBA00022833"/>
    </source>
</evidence>
<dbReference type="GO" id="GO:0016485">
    <property type="term" value="P:protein processing"/>
    <property type="evidence" value="ECO:0007669"/>
    <property type="project" value="TreeGrafter"/>
</dbReference>
<comment type="cofactor">
    <cofactor evidence="1">
        <name>Zn(2+)</name>
        <dbReference type="ChEBI" id="CHEBI:29105"/>
    </cofactor>
</comment>
<dbReference type="GO" id="GO:0004222">
    <property type="term" value="F:metalloendopeptidase activity"/>
    <property type="evidence" value="ECO:0007669"/>
    <property type="project" value="InterPro"/>
</dbReference>
<evidence type="ECO:0000256" key="2">
    <source>
        <dbReference type="ARBA" id="ARBA00007357"/>
    </source>
</evidence>
<evidence type="ECO:0000256" key="1">
    <source>
        <dbReference type="ARBA" id="ARBA00001947"/>
    </source>
</evidence>
<keyword evidence="3" id="KW-0645">Protease</keyword>
<dbReference type="PANTHER" id="PTHR11733">
    <property type="entry name" value="ZINC METALLOPROTEASE FAMILY M13 NEPRILYSIN-RELATED"/>
    <property type="match status" value="1"/>
</dbReference>
<feature type="signal peptide" evidence="8">
    <location>
        <begin position="1"/>
        <end position="17"/>
    </location>
</feature>
<evidence type="ECO:0000259" key="10">
    <source>
        <dbReference type="Pfam" id="PF05649"/>
    </source>
</evidence>
<gene>
    <name evidence="11" type="ORF">CVN68_03870</name>
</gene>
<dbReference type="Pfam" id="PF05649">
    <property type="entry name" value="Peptidase_M13_N"/>
    <property type="match status" value="1"/>
</dbReference>
<feature type="domain" description="Peptidase M13 C-terminal" evidence="9">
    <location>
        <begin position="494"/>
        <end position="694"/>
    </location>
</feature>
<keyword evidence="4" id="KW-0479">Metal-binding</keyword>
<dbReference type="InterPro" id="IPR042089">
    <property type="entry name" value="Peptidase_M13_dom_2"/>
</dbReference>
<comment type="similarity">
    <text evidence="2">Belongs to the peptidase M13 family.</text>
</comment>
<dbReference type="SUPFAM" id="SSF55486">
    <property type="entry name" value="Metalloproteases ('zincins'), catalytic domain"/>
    <property type="match status" value="1"/>
</dbReference>
<sequence length="697" mass="75731">MRLPLLATTFLAGPALLAGCTRGETPPPEAVAAQTSTVSQAAVGPVAPATAPRPQIGNYGFDEAGMDKSVAPGDDFYGFANGSWARTTPIPADKSNFGMFSVLDDLSKQRTQEILEAAKTDPNSKIGVAYATYLDNAAIDAKGLAPIQPWLNQIKGVKAKSGLAALYAQADRNGVGGLFGSYVGQDDKNPDVYALNMSQGGLGMPDRDYYLSKDAKLVETRNAYEKHLANVLTLAGEPNAAARAKAILALETRIAQAHWTRIDSRDANKTYNKLSVAALTRKAPGFDFKGFFAGIGAPVDSVIVAQPSAVAGIAKQVRATPLAVLKDQLLVRSLDNFADVLPSSFDKEQFGFYGTTLSGTPEQQVRWKRAVEFTTGAVSDEVSQAYVAKYFPPATKAAADALVKNVIAAMDRRIDQLDWMAPETKVKAHAKLAAFTPKIGYPDRWHDYANLQIVPGDAFGNNVRANNWAHEDQISKLGQPIRRWEWGMTPMDVNAYANFGMVEIVFPAAILQPPFFDPNADPAVNYGGIGAVIGHELSHHFDDQGAKYNAEGRLTDWWTPADVAAFKARTDALVAQYDQYEPLPGMHVKGALTLGENVADLAGLTVAYDAYKHSLSGKGAPVLDGTSGDQRFYLGWAQVWRRNYREANLRQRLLTDPHSPSQQRAWVVRNLDPWYSAFAPAPGNKLFLTPEQRVRIW</sequence>
<dbReference type="GO" id="GO:0005886">
    <property type="term" value="C:plasma membrane"/>
    <property type="evidence" value="ECO:0007669"/>
    <property type="project" value="TreeGrafter"/>
</dbReference>
<dbReference type="GO" id="GO:0046872">
    <property type="term" value="F:metal ion binding"/>
    <property type="evidence" value="ECO:0007669"/>
    <property type="project" value="UniProtKB-KW"/>
</dbReference>
<evidence type="ECO:0000256" key="7">
    <source>
        <dbReference type="ARBA" id="ARBA00023049"/>
    </source>
</evidence>
<evidence type="ECO:0000256" key="3">
    <source>
        <dbReference type="ARBA" id="ARBA00022670"/>
    </source>
</evidence>
<dbReference type="PANTHER" id="PTHR11733:SF167">
    <property type="entry name" value="FI17812P1-RELATED"/>
    <property type="match status" value="1"/>
</dbReference>
<dbReference type="InterPro" id="IPR018497">
    <property type="entry name" value="Peptidase_M13_C"/>
</dbReference>
<reference evidence="11 12" key="1">
    <citation type="submission" date="2017-11" db="EMBL/GenBank/DDBJ databases">
        <title>Complete genome sequence of Sphingomonas sp. Strain Cra20, a psychrotolerant potential plant growth promoting rhizobacteria.</title>
        <authorList>
            <person name="Luo Y."/>
        </authorList>
    </citation>
    <scope>NUCLEOTIDE SEQUENCE [LARGE SCALE GENOMIC DNA]</scope>
    <source>
        <strain evidence="11 12">Cra20</strain>
    </source>
</reference>
<dbReference type="KEGG" id="sphc:CVN68_03870"/>
<dbReference type="Proteomes" id="UP000229081">
    <property type="component" value="Chromosome"/>
</dbReference>
<proteinExistence type="inferred from homology"/>
<evidence type="ECO:0000259" key="9">
    <source>
        <dbReference type="Pfam" id="PF01431"/>
    </source>
</evidence>
<evidence type="ECO:0000256" key="5">
    <source>
        <dbReference type="ARBA" id="ARBA00022801"/>
    </source>
</evidence>
<dbReference type="Gene3D" id="3.40.390.10">
    <property type="entry name" value="Collagenase (Catalytic Domain)"/>
    <property type="match status" value="1"/>
</dbReference>
<keyword evidence="12" id="KW-1185">Reference proteome</keyword>
<dbReference type="PRINTS" id="PR00786">
    <property type="entry name" value="NEPRILYSIN"/>
</dbReference>